<evidence type="ECO:0008006" key="2">
    <source>
        <dbReference type="Google" id="ProtNLM"/>
    </source>
</evidence>
<accession>A0A7J2TAN7</accession>
<proteinExistence type="predicted"/>
<reference evidence="1" key="1">
    <citation type="journal article" date="2020" name="mSystems">
        <title>Genome- and Community-Level Interaction Insights into Carbon Utilization and Element Cycling Functions of Hydrothermarchaeota in Hydrothermal Sediment.</title>
        <authorList>
            <person name="Zhou Z."/>
            <person name="Liu Y."/>
            <person name="Xu W."/>
            <person name="Pan J."/>
            <person name="Luo Z.H."/>
            <person name="Li M."/>
        </authorList>
    </citation>
    <scope>NUCLEOTIDE SEQUENCE [LARGE SCALE GENOMIC DNA]</scope>
    <source>
        <strain evidence="1">SpSt-27</strain>
    </source>
</reference>
<sequence length="189" mass="21705">MNIPSPLKPLVLLASKKFKDVPTEPGVYIVFWVREGKPVPIPRILGVDERGVLYIGSTGKSRNKDGNSTKSDEGLRKRIRNLWISIEMVYDRRKRKRYPHTFGPSLVYTGLYKVIEVEDLWIYYKVFNACEAGYQEKLAILEYTNKYGEPPPLNLKVGRQYFMVLGLGELNKSRLIDKLDPDLRSALGL</sequence>
<dbReference type="AlphaFoldDB" id="A0A7J2TAN7"/>
<gene>
    <name evidence="1" type="ORF">ENP99_02335</name>
</gene>
<name>A0A7J2TAN7_9CREN</name>
<dbReference type="EMBL" id="DSLL01000013">
    <property type="protein sequence ID" value="HEH30937.1"/>
    <property type="molecule type" value="Genomic_DNA"/>
</dbReference>
<comment type="caution">
    <text evidence="1">The sequence shown here is derived from an EMBL/GenBank/DDBJ whole genome shotgun (WGS) entry which is preliminary data.</text>
</comment>
<organism evidence="1">
    <name type="scientific">Ignisphaera aggregans</name>
    <dbReference type="NCBI Taxonomy" id="334771"/>
    <lineage>
        <taxon>Archaea</taxon>
        <taxon>Thermoproteota</taxon>
        <taxon>Thermoprotei</taxon>
        <taxon>Desulfurococcales</taxon>
        <taxon>Desulfurococcaceae</taxon>
        <taxon>Ignisphaera</taxon>
    </lineage>
</organism>
<protein>
    <recommendedName>
        <fullName evidence="2">GIY-YIG nuclease family protein</fullName>
    </recommendedName>
</protein>
<evidence type="ECO:0000313" key="1">
    <source>
        <dbReference type="EMBL" id="HEH30937.1"/>
    </source>
</evidence>